<sequence>MAKQLYFECSSGISGDMAVGAMLDLGADREILQQVLDSLPLDGYAVTVGRRAIAGIDACDFDVKLDAPYENHDHDMAYLYDDGSEHAHHHGHHNHDHDHHGDHAHHHGHQHRTLADVKGILDGATMTDGARALAKQIFNNLAAAEAKAHGTDIDHVHFHEVGAVDSIVDITAAAVCFDNLKNQLGFTDVVIPVINEGGGHVRCAHGRMPVPVPAVVHLAEAHSLPLCLAGLQGERITPTGAAIAAAVMTTKTLPQPFTILKTGIGAGKRTYTDAANLLRLFLIETEGGVRPFDADSDAQNVVQLEANLDDSTGEMLGRAVTHLLTAGALDATVTPVVMKKNRPGAVLTVLCRRADQPALEALIFAETTTIGIRSFPVDRAVLPRSFETVATPWGPAKIKVTIRDGQRRGIPEFDTVDQLAQSAGVPFPDVYAAVLSAWQAQK</sequence>
<gene>
    <name evidence="3 5" type="primary">larC</name>
    <name evidence="5" type="ORF">FYJ52_06235</name>
</gene>
<proteinExistence type="inferred from homology"/>
<evidence type="ECO:0000256" key="3">
    <source>
        <dbReference type="HAMAP-Rule" id="MF_01074"/>
    </source>
</evidence>
<evidence type="ECO:0000313" key="5">
    <source>
        <dbReference type="EMBL" id="MSS19993.1"/>
    </source>
</evidence>
<reference evidence="5 6" key="1">
    <citation type="submission" date="2019-08" db="EMBL/GenBank/DDBJ databases">
        <title>In-depth cultivation of the pig gut microbiome towards novel bacterial diversity and tailored functional studies.</title>
        <authorList>
            <person name="Wylensek D."/>
            <person name="Hitch T.C.A."/>
            <person name="Clavel T."/>
        </authorList>
    </citation>
    <scope>NUCLEOTIDE SEQUENCE [LARGE SCALE GENOMIC DNA]</scope>
    <source>
        <strain evidence="5 6">RF-744-FAT-4</strain>
    </source>
</reference>
<keyword evidence="6" id="KW-1185">Reference proteome</keyword>
<dbReference type="Gene3D" id="3.30.70.1380">
    <property type="entry name" value="Transcriptional regulatory protein pf0864 domain like"/>
    <property type="match status" value="1"/>
</dbReference>
<protein>
    <recommendedName>
        <fullName evidence="3">Pyridinium-3,5-bisthiocarboxylic acid mononucleotide nickel insertion protein</fullName>
        <shortName evidence="3">P2TMN nickel insertion protein</shortName>
        <ecNumber evidence="3">4.99.1.12</ecNumber>
    </recommendedName>
    <alternativeName>
        <fullName evidence="3">Nickel-pincer cofactor biosynthesis protein LarC</fullName>
    </alternativeName>
</protein>
<comment type="similarity">
    <text evidence="3">Belongs to the LarC family.</text>
</comment>
<evidence type="ECO:0000256" key="4">
    <source>
        <dbReference type="SAM" id="MobiDB-lite"/>
    </source>
</evidence>
<dbReference type="Proteomes" id="UP000461754">
    <property type="component" value="Unassembled WGS sequence"/>
</dbReference>
<dbReference type="Pfam" id="PF01969">
    <property type="entry name" value="Ni_insertion"/>
    <property type="match status" value="1"/>
</dbReference>
<keyword evidence="2 3" id="KW-0456">Lyase</keyword>
<organism evidence="5 6">
    <name type="scientific">Pseudoramibacter porci</name>
    <dbReference type="NCBI Taxonomy" id="2606631"/>
    <lineage>
        <taxon>Bacteria</taxon>
        <taxon>Bacillati</taxon>
        <taxon>Bacillota</taxon>
        <taxon>Clostridia</taxon>
        <taxon>Eubacteriales</taxon>
        <taxon>Eubacteriaceae</taxon>
        <taxon>Pseudoramibacter</taxon>
    </lineage>
</organism>
<dbReference type="NCBIfam" id="TIGR00299">
    <property type="entry name" value="nickel pincer cofactor biosynthesis protein LarC"/>
    <property type="match status" value="1"/>
</dbReference>
<dbReference type="PANTHER" id="PTHR36566:SF1">
    <property type="entry name" value="PYRIDINIUM-3,5-BISTHIOCARBOXYLIC ACID MONONUCLEOTIDE NICKEL INSERTION PROTEIN"/>
    <property type="match status" value="1"/>
</dbReference>
<dbReference type="AlphaFoldDB" id="A0A7X2NH63"/>
<evidence type="ECO:0000256" key="1">
    <source>
        <dbReference type="ARBA" id="ARBA00022596"/>
    </source>
</evidence>
<evidence type="ECO:0000256" key="2">
    <source>
        <dbReference type="ARBA" id="ARBA00023239"/>
    </source>
</evidence>
<comment type="caution">
    <text evidence="5">The sequence shown here is derived from an EMBL/GenBank/DDBJ whole genome shotgun (WGS) entry which is preliminary data.</text>
</comment>
<evidence type="ECO:0000313" key="6">
    <source>
        <dbReference type="Proteomes" id="UP000461754"/>
    </source>
</evidence>
<dbReference type="HAMAP" id="MF_01074">
    <property type="entry name" value="LarC"/>
    <property type="match status" value="1"/>
</dbReference>
<dbReference type="EC" id="4.99.1.12" evidence="3"/>
<dbReference type="GO" id="GO:0016829">
    <property type="term" value="F:lyase activity"/>
    <property type="evidence" value="ECO:0007669"/>
    <property type="project" value="UniProtKB-UniRule"/>
</dbReference>
<dbReference type="InterPro" id="IPR002822">
    <property type="entry name" value="Ni_insertion"/>
</dbReference>
<feature type="region of interest" description="Disordered" evidence="4">
    <location>
        <begin position="84"/>
        <end position="111"/>
    </location>
</feature>
<accession>A0A7X2NH63</accession>
<comment type="catalytic activity">
    <reaction evidence="3">
        <text>Ni(II)-pyridinium-3,5-bisthiocarboxylate mononucleotide = pyridinium-3,5-bisthiocarboxylate mononucleotide + Ni(2+)</text>
        <dbReference type="Rhea" id="RHEA:54784"/>
        <dbReference type="ChEBI" id="CHEBI:49786"/>
        <dbReference type="ChEBI" id="CHEBI:137372"/>
        <dbReference type="ChEBI" id="CHEBI:137373"/>
        <dbReference type="EC" id="4.99.1.12"/>
    </reaction>
</comment>
<dbReference type="RefSeq" id="WP_154576375.1">
    <property type="nucleotide sequence ID" value="NZ_VUMO01000007.1"/>
</dbReference>
<dbReference type="GO" id="GO:0016151">
    <property type="term" value="F:nickel cation binding"/>
    <property type="evidence" value="ECO:0007669"/>
    <property type="project" value="UniProtKB-UniRule"/>
</dbReference>
<keyword evidence="1 3" id="KW-0533">Nickel</keyword>
<dbReference type="PANTHER" id="PTHR36566">
    <property type="entry name" value="NICKEL INSERTION PROTEIN-RELATED"/>
    <property type="match status" value="1"/>
</dbReference>
<feature type="compositionally biased region" description="Basic residues" evidence="4">
    <location>
        <begin position="102"/>
        <end position="111"/>
    </location>
</feature>
<dbReference type="EMBL" id="VUMO01000007">
    <property type="protein sequence ID" value="MSS19993.1"/>
    <property type="molecule type" value="Genomic_DNA"/>
</dbReference>
<name>A0A7X2NH63_9FIRM</name>
<comment type="function">
    <text evidence="3">Involved in the biosynthesis of a nickel-pincer cofactor ((SCS)Ni(II) pincer complex). Binds Ni(2+), and functions in nickel delivery to pyridinium-3,5-bisthiocarboxylic acid mononucleotide (P2TMN), to form the mature cofactor. Is thus probably required for the activation of nickel-pincer cofactor-dependent enzymes.</text>
</comment>
<dbReference type="GO" id="GO:0051604">
    <property type="term" value="P:protein maturation"/>
    <property type="evidence" value="ECO:0007669"/>
    <property type="project" value="UniProtKB-UniRule"/>
</dbReference>